<comment type="caution">
    <text evidence="1">The sequence shown here is derived from an EMBL/GenBank/DDBJ whole genome shotgun (WGS) entry which is preliminary data.</text>
</comment>
<keyword evidence="2" id="KW-1185">Reference proteome</keyword>
<proteinExistence type="predicted"/>
<sequence>MPAGQRSAQQTWQWLQGRPRLAELCAAHPAEWAEVQAELAAAIARRRPGELKSLVEQAAMRRRMQQNFLSGERDGRAFALFVAQQVRHAMTEEAIRQYAFSQATGVQQGRVRFNLFNGWVAQRLLFKRDLERKPVSLFWFRLLWPLLWQRRRLMPLVEKRGIYCFYSADLVQALAGLIAGRHCVEIAAGDGTLSRFLQQQGVAVQPSDDGSWHGAIQYPDSVSRMDAREALSQSPQVVICSWPPANNRFERQVFRTRSVETYIVIGSRCQFITGNWADYREQQHFDMADDPALSRLVLPPELGAAVYVFQRKAGSLG</sequence>
<organism evidence="1 2">
    <name type="scientific">Chitinimonas prasina</name>
    <dbReference type="NCBI Taxonomy" id="1434937"/>
    <lineage>
        <taxon>Bacteria</taxon>
        <taxon>Pseudomonadati</taxon>
        <taxon>Pseudomonadota</taxon>
        <taxon>Betaproteobacteria</taxon>
        <taxon>Neisseriales</taxon>
        <taxon>Chitinibacteraceae</taxon>
        <taxon>Chitinimonas</taxon>
    </lineage>
</organism>
<evidence type="ECO:0000313" key="1">
    <source>
        <dbReference type="EMBL" id="GLR12299.1"/>
    </source>
</evidence>
<dbReference type="RefSeq" id="WP_284195428.1">
    <property type="nucleotide sequence ID" value="NZ_BSOG01000001.1"/>
</dbReference>
<evidence type="ECO:0008006" key="3">
    <source>
        <dbReference type="Google" id="ProtNLM"/>
    </source>
</evidence>
<gene>
    <name evidence="1" type="ORF">GCM10007907_10890</name>
</gene>
<name>A0ABQ5YH94_9NEIS</name>
<protein>
    <recommendedName>
        <fullName evidence="3">SAM-dependent methyltransferase</fullName>
    </recommendedName>
</protein>
<dbReference type="EMBL" id="BSOG01000001">
    <property type="protein sequence ID" value="GLR12299.1"/>
    <property type="molecule type" value="Genomic_DNA"/>
</dbReference>
<accession>A0ABQ5YH94</accession>
<reference evidence="2" key="1">
    <citation type="journal article" date="2019" name="Int. J. Syst. Evol. Microbiol.">
        <title>The Global Catalogue of Microorganisms (GCM) 10K type strain sequencing project: providing services to taxonomists for standard genome sequencing and annotation.</title>
        <authorList>
            <consortium name="The Broad Institute Genomics Platform"/>
            <consortium name="The Broad Institute Genome Sequencing Center for Infectious Disease"/>
            <person name="Wu L."/>
            <person name="Ma J."/>
        </authorList>
    </citation>
    <scope>NUCLEOTIDE SEQUENCE [LARGE SCALE GENOMIC DNA]</scope>
    <source>
        <strain evidence="2">NBRC 110044</strain>
    </source>
</reference>
<evidence type="ECO:0000313" key="2">
    <source>
        <dbReference type="Proteomes" id="UP001156706"/>
    </source>
</evidence>
<dbReference type="Proteomes" id="UP001156706">
    <property type="component" value="Unassembled WGS sequence"/>
</dbReference>